<keyword evidence="2" id="KW-1185">Reference proteome</keyword>
<evidence type="ECO:0000313" key="1">
    <source>
        <dbReference type="EMBL" id="KAJ9079874.1"/>
    </source>
</evidence>
<dbReference type="Proteomes" id="UP001165960">
    <property type="component" value="Unassembled WGS sequence"/>
</dbReference>
<evidence type="ECO:0000313" key="2">
    <source>
        <dbReference type="Proteomes" id="UP001165960"/>
    </source>
</evidence>
<dbReference type="EMBL" id="QTSX02001638">
    <property type="protein sequence ID" value="KAJ9079874.1"/>
    <property type="molecule type" value="Genomic_DNA"/>
</dbReference>
<name>A0ACC2TZ97_9FUNG</name>
<proteinExistence type="predicted"/>
<gene>
    <name evidence="1" type="ORF">DSO57_1030938</name>
</gene>
<reference evidence="1" key="1">
    <citation type="submission" date="2022-04" db="EMBL/GenBank/DDBJ databases">
        <title>Genome of the entomopathogenic fungus Entomophthora muscae.</title>
        <authorList>
            <person name="Elya C."/>
            <person name="Lovett B.R."/>
            <person name="Lee E."/>
            <person name="Macias A.M."/>
            <person name="Hajek A.E."/>
            <person name="De Bivort B.L."/>
            <person name="Kasson M.T."/>
            <person name="De Fine Licht H.H."/>
            <person name="Stajich J.E."/>
        </authorList>
    </citation>
    <scope>NUCLEOTIDE SEQUENCE</scope>
    <source>
        <strain evidence="1">Berkeley</strain>
    </source>
</reference>
<protein>
    <submittedName>
        <fullName evidence="1">Uncharacterized protein</fullName>
    </submittedName>
</protein>
<accession>A0ACC2TZ97</accession>
<comment type="caution">
    <text evidence="1">The sequence shown here is derived from an EMBL/GenBank/DDBJ whole genome shotgun (WGS) entry which is preliminary data.</text>
</comment>
<sequence length="300" mass="34399">MYLRMKCLVIVVYFYLAISRSELVEERILSPQVRSTEAEVAPPKKRHQPNKQISSHLPSRPDSSDVLGDCSDLHRHVTDKISKSAIVKPKTNSFKKTNQPTKLIGLDLSYRELTHLDLTNMTASQFKKQRENLAKILFKDINARALGNILPLGMEIRWAKTLNKTAGQFRGTKDRHGVYSGYISLATKIIDTYHKLFNTLAHEMCHAADFLETKSLKLGHGPSWKAWTVKVCQIYPNIKITTRHSYDIFYKHWYRCIDKSCGVIFKRHSKSIDISKNVCGRCKSRLEHLPATHPLRKGQA</sequence>
<organism evidence="1 2">
    <name type="scientific">Entomophthora muscae</name>
    <dbReference type="NCBI Taxonomy" id="34485"/>
    <lineage>
        <taxon>Eukaryota</taxon>
        <taxon>Fungi</taxon>
        <taxon>Fungi incertae sedis</taxon>
        <taxon>Zoopagomycota</taxon>
        <taxon>Entomophthoromycotina</taxon>
        <taxon>Entomophthoromycetes</taxon>
        <taxon>Entomophthorales</taxon>
        <taxon>Entomophthoraceae</taxon>
        <taxon>Entomophthora</taxon>
    </lineage>
</organism>